<dbReference type="OrthoDB" id="7990385at2"/>
<feature type="transmembrane region" description="Helical" evidence="1">
    <location>
        <begin position="31"/>
        <end position="50"/>
    </location>
</feature>
<evidence type="ECO:0000313" key="3">
    <source>
        <dbReference type="EMBL" id="CTQ44640.1"/>
    </source>
</evidence>
<gene>
    <name evidence="3" type="ORF">LAL4801_03085</name>
</gene>
<dbReference type="STRING" id="187304.B0E33_07840"/>
<dbReference type="AlphaFoldDB" id="A0A0M6Y755"/>
<organism evidence="3 4">
    <name type="scientific">Roseibium aggregatum</name>
    <dbReference type="NCBI Taxonomy" id="187304"/>
    <lineage>
        <taxon>Bacteria</taxon>
        <taxon>Pseudomonadati</taxon>
        <taxon>Pseudomonadota</taxon>
        <taxon>Alphaproteobacteria</taxon>
        <taxon>Hyphomicrobiales</taxon>
        <taxon>Stappiaceae</taxon>
        <taxon>Roseibium</taxon>
    </lineage>
</organism>
<keyword evidence="1" id="KW-1133">Transmembrane helix</keyword>
<reference evidence="4" key="1">
    <citation type="submission" date="2015-07" db="EMBL/GenBank/DDBJ databases">
        <authorList>
            <person name="Rodrigo-Torres Lidia"/>
            <person name="Arahal R.David."/>
        </authorList>
    </citation>
    <scope>NUCLEOTIDE SEQUENCE [LARGE SCALE GENOMIC DNA]</scope>
    <source>
        <strain evidence="4">CECT 4801</strain>
    </source>
</reference>
<dbReference type="EMBL" id="CXST01000002">
    <property type="protein sequence ID" value="CTQ44640.1"/>
    <property type="molecule type" value="Genomic_DNA"/>
</dbReference>
<dbReference type="Proteomes" id="UP000048926">
    <property type="component" value="Unassembled WGS sequence"/>
</dbReference>
<keyword evidence="1" id="KW-0812">Transmembrane</keyword>
<evidence type="ECO:0000313" key="4">
    <source>
        <dbReference type="Proteomes" id="UP000048926"/>
    </source>
</evidence>
<proteinExistence type="predicted"/>
<evidence type="ECO:0000256" key="1">
    <source>
        <dbReference type="SAM" id="Phobius"/>
    </source>
</evidence>
<dbReference type="Pfam" id="PF07811">
    <property type="entry name" value="TadE"/>
    <property type="match status" value="1"/>
</dbReference>
<keyword evidence="1" id="KW-0472">Membrane</keyword>
<protein>
    <submittedName>
        <fullName evidence="3">Flp pilus assembly protein TadG</fullName>
    </submittedName>
</protein>
<evidence type="ECO:0000259" key="2">
    <source>
        <dbReference type="Pfam" id="PF07811"/>
    </source>
</evidence>
<accession>A0A0M6Y755</accession>
<dbReference type="InterPro" id="IPR012495">
    <property type="entry name" value="TadE-like_dom"/>
</dbReference>
<dbReference type="RefSeq" id="WP_031268901.1">
    <property type="nucleotide sequence ID" value="NZ_CP045627.1"/>
</dbReference>
<keyword evidence="4" id="KW-1185">Reference proteome</keyword>
<dbReference type="KEGG" id="lagg:B0E33_07840"/>
<sequence>MRLLKRLLVSRRKRGRASFGKNDSGATAVEFALIALPFFTVVFGIIEVGLSHFVNRMVDNAVINASREIRTGQAHDGGYDAATFKTRICGNLPDFLCSLDRLVVDVDKVDAFALAKSAGESLYDEDGNLKEESNYEDAGAGEIVVVNVIYRWPMITSLLSLNLADHGSERYLTSTLVFRNEPWN</sequence>
<feature type="domain" description="TadE-like" evidence="2">
    <location>
        <begin position="25"/>
        <end position="67"/>
    </location>
</feature>
<name>A0A0M6Y755_9HYPH</name>